<dbReference type="VEuPathDB" id="FungiDB:I302_07885"/>
<reference evidence="1" key="1">
    <citation type="submission" date="2013-07" db="EMBL/GenBank/DDBJ databases">
        <title>The Genome Sequence of Cryptococcus bestiolae CBS10118.</title>
        <authorList>
            <consortium name="The Broad Institute Genome Sequencing Platform"/>
            <person name="Cuomo C."/>
            <person name="Litvintseva A."/>
            <person name="Chen Y."/>
            <person name="Heitman J."/>
            <person name="Sun S."/>
            <person name="Springer D."/>
            <person name="Dromer F."/>
            <person name="Young S.K."/>
            <person name="Zeng Q."/>
            <person name="Gargeya S."/>
            <person name="Fitzgerald M."/>
            <person name="Abouelleil A."/>
            <person name="Alvarado L."/>
            <person name="Berlin A.M."/>
            <person name="Chapman S.B."/>
            <person name="Dewar J."/>
            <person name="Goldberg J."/>
            <person name="Griggs A."/>
            <person name="Gujja S."/>
            <person name="Hansen M."/>
            <person name="Howarth C."/>
            <person name="Imamovic A."/>
            <person name="Larimer J."/>
            <person name="McCowan C."/>
            <person name="Murphy C."/>
            <person name="Pearson M."/>
            <person name="Priest M."/>
            <person name="Roberts A."/>
            <person name="Saif S."/>
            <person name="Shea T."/>
            <person name="Sykes S."/>
            <person name="Wortman J."/>
            <person name="Nusbaum C."/>
            <person name="Birren B."/>
        </authorList>
    </citation>
    <scope>NUCLEOTIDE SEQUENCE [LARGE SCALE GENOMIC DNA]</scope>
    <source>
        <strain evidence="1">CBS 10118</strain>
    </source>
</reference>
<dbReference type="Proteomes" id="UP000092730">
    <property type="component" value="Chromosome 8"/>
</dbReference>
<sequence>MLFTLIKQALARLHGFVPPKAAVPAFPGIDKLAHIPVTILRRSADDKRAIIFLTQAFATRHKTIAKMFPSDAYSLFMTGPTLSLIDALKDKNFRAALRFGVGMDELGINSWINGRYKLPQTESDLTRGPPVYAPGTFGDILLELHYIHTIQRLLLQHQDTHIYVPESSSTLKRFFKDVTRVHCFDANSKVKDWKSKAITQTHSNHELLVTETSNNQQANRIALDTSSLRLDQPGKFMFDVVTAEELMLRAKRTRLSIIIPDQVMHEITRLVNDDLFSNWIGTNLPHINFAVVHHIEHVPTIVEDGIHDAIFDGDSKILYQILGADGRSTIVISNDSLFRVRARNTQDECGHQLNEAVSLKEAFQTILREP</sequence>
<name>A0A1B9FTZ7_9TREE</name>
<dbReference type="AlphaFoldDB" id="A0A1B9FTZ7"/>
<dbReference type="KEGG" id="kbi:30212284"/>
<keyword evidence="3" id="KW-1185">Reference proteome</keyword>
<evidence type="ECO:0000313" key="1">
    <source>
        <dbReference type="EMBL" id="OCF22240.1"/>
    </source>
</evidence>
<reference evidence="2" key="2">
    <citation type="submission" date="2013-07" db="EMBL/GenBank/DDBJ databases">
        <authorList>
            <consortium name="The Broad Institute Genome Sequencing Platform"/>
            <person name="Cuomo C."/>
            <person name="Litvintseva A."/>
            <person name="Chen Y."/>
            <person name="Heitman J."/>
            <person name="Sun S."/>
            <person name="Springer D."/>
            <person name="Dromer F."/>
            <person name="Young S.K."/>
            <person name="Zeng Q."/>
            <person name="Gargeya S."/>
            <person name="Fitzgerald M."/>
            <person name="Abouelleil A."/>
            <person name="Alvarado L."/>
            <person name="Berlin A.M."/>
            <person name="Chapman S.B."/>
            <person name="Dewar J."/>
            <person name="Goldberg J."/>
            <person name="Griggs A."/>
            <person name="Gujja S."/>
            <person name="Hansen M."/>
            <person name="Howarth C."/>
            <person name="Imamovic A."/>
            <person name="Larimer J."/>
            <person name="McCowan C."/>
            <person name="Murphy C."/>
            <person name="Pearson M."/>
            <person name="Priest M."/>
            <person name="Roberts A."/>
            <person name="Saif S."/>
            <person name="Shea T."/>
            <person name="Sykes S."/>
            <person name="Wortman J."/>
            <person name="Nusbaum C."/>
            <person name="Birren B."/>
        </authorList>
    </citation>
    <scope>NUCLEOTIDE SEQUENCE</scope>
    <source>
        <strain evidence="2">CBS 10118</strain>
    </source>
</reference>
<evidence type="ECO:0000313" key="3">
    <source>
        <dbReference type="Proteomes" id="UP000092730"/>
    </source>
</evidence>
<gene>
    <name evidence="1" type="ORF">I302_07885</name>
    <name evidence="2" type="ORF">I302_108748</name>
</gene>
<proteinExistence type="predicted"/>
<accession>A0A1B9FTZ7</accession>
<reference evidence="2" key="4">
    <citation type="submission" date="2024-02" db="EMBL/GenBank/DDBJ databases">
        <title>Comparative genomics of Cryptococcus and Kwoniella reveals pathogenesis evolution and contrasting modes of karyotype evolution via chromosome fusion or intercentromeric recombination.</title>
        <authorList>
            <person name="Coelho M.A."/>
            <person name="David-Palma M."/>
            <person name="Shea T."/>
            <person name="Bowers K."/>
            <person name="McGinley-Smith S."/>
            <person name="Mohammad A.W."/>
            <person name="Gnirke A."/>
            <person name="Yurkov A.M."/>
            <person name="Nowrousian M."/>
            <person name="Sun S."/>
            <person name="Cuomo C.A."/>
            <person name="Heitman J."/>
        </authorList>
    </citation>
    <scope>NUCLEOTIDE SEQUENCE</scope>
    <source>
        <strain evidence="2">CBS 10118</strain>
    </source>
</reference>
<dbReference type="RefSeq" id="XP_019043310.1">
    <property type="nucleotide sequence ID" value="XM_019194474.1"/>
</dbReference>
<dbReference type="EMBL" id="KI894025">
    <property type="protein sequence ID" value="OCF22240.1"/>
    <property type="molecule type" value="Genomic_DNA"/>
</dbReference>
<reference evidence="1" key="3">
    <citation type="submission" date="2014-01" db="EMBL/GenBank/DDBJ databases">
        <title>Evolution of pathogenesis and genome organization in the Tremellales.</title>
        <authorList>
            <person name="Cuomo C."/>
            <person name="Litvintseva A."/>
            <person name="Heitman J."/>
            <person name="Chen Y."/>
            <person name="Sun S."/>
            <person name="Springer D."/>
            <person name="Dromer F."/>
            <person name="Young S."/>
            <person name="Zeng Q."/>
            <person name="Chapman S."/>
            <person name="Gujja S."/>
            <person name="Saif S."/>
            <person name="Birren B."/>
        </authorList>
    </citation>
    <scope>NUCLEOTIDE SEQUENCE</scope>
    <source>
        <strain evidence="1">CBS 10118</strain>
    </source>
</reference>
<protein>
    <submittedName>
        <fullName evidence="1">Uncharacterized protein</fullName>
    </submittedName>
</protein>
<dbReference type="EMBL" id="CP144548">
    <property type="protein sequence ID" value="WVW86694.1"/>
    <property type="molecule type" value="Genomic_DNA"/>
</dbReference>
<evidence type="ECO:0000313" key="2">
    <source>
        <dbReference type="EMBL" id="WVW86694.1"/>
    </source>
</evidence>
<dbReference type="GeneID" id="30212284"/>
<organism evidence="1">
    <name type="scientific">Kwoniella bestiolae CBS 10118</name>
    <dbReference type="NCBI Taxonomy" id="1296100"/>
    <lineage>
        <taxon>Eukaryota</taxon>
        <taxon>Fungi</taxon>
        <taxon>Dikarya</taxon>
        <taxon>Basidiomycota</taxon>
        <taxon>Agaricomycotina</taxon>
        <taxon>Tremellomycetes</taxon>
        <taxon>Tremellales</taxon>
        <taxon>Cryptococcaceae</taxon>
        <taxon>Kwoniella</taxon>
    </lineage>
</organism>